<evidence type="ECO:0000313" key="2">
    <source>
        <dbReference type="EMBL" id="CAK9225562.1"/>
    </source>
</evidence>
<feature type="non-terminal residue" evidence="2">
    <location>
        <position position="1"/>
    </location>
</feature>
<accession>A0ABP0UMR4</accession>
<feature type="non-terminal residue" evidence="2">
    <location>
        <position position="132"/>
    </location>
</feature>
<feature type="region of interest" description="Disordered" evidence="1">
    <location>
        <begin position="35"/>
        <end position="58"/>
    </location>
</feature>
<reference evidence="2" key="1">
    <citation type="submission" date="2024-02" db="EMBL/GenBank/DDBJ databases">
        <authorList>
            <consortium name="ELIXIR-Norway"/>
            <consortium name="Elixir Norway"/>
        </authorList>
    </citation>
    <scope>NUCLEOTIDE SEQUENCE</scope>
</reference>
<organism evidence="2 3">
    <name type="scientific">Sphagnum troendelagicum</name>
    <dbReference type="NCBI Taxonomy" id="128251"/>
    <lineage>
        <taxon>Eukaryota</taxon>
        <taxon>Viridiplantae</taxon>
        <taxon>Streptophyta</taxon>
        <taxon>Embryophyta</taxon>
        <taxon>Bryophyta</taxon>
        <taxon>Sphagnophytina</taxon>
        <taxon>Sphagnopsida</taxon>
        <taxon>Sphagnales</taxon>
        <taxon>Sphagnaceae</taxon>
        <taxon>Sphagnum</taxon>
    </lineage>
</organism>
<name>A0ABP0UMR4_9BRYO</name>
<keyword evidence="3" id="KW-1185">Reference proteome</keyword>
<sequence length="132" mass="14362">MPNPYKVVAQATPNTLSQNLHDMLQGEQILLSEVSEVDTPPNKFSSGTNPNFGDMETPPSLQVPAVSFLIGANLFYTPTSVEHRESVQVPAVPLTMALQQLEKSIVECSVVLRGLLIHSCKETCNKGKEEPS</sequence>
<protein>
    <submittedName>
        <fullName evidence="2">Uncharacterized protein</fullName>
    </submittedName>
</protein>
<gene>
    <name evidence="2" type="ORF">CSSPTR1EN2_LOCUS17676</name>
</gene>
<evidence type="ECO:0000256" key="1">
    <source>
        <dbReference type="SAM" id="MobiDB-lite"/>
    </source>
</evidence>
<evidence type="ECO:0000313" key="3">
    <source>
        <dbReference type="Proteomes" id="UP001497512"/>
    </source>
</evidence>
<dbReference type="EMBL" id="OZ019897">
    <property type="protein sequence ID" value="CAK9225562.1"/>
    <property type="molecule type" value="Genomic_DNA"/>
</dbReference>
<dbReference type="Proteomes" id="UP001497512">
    <property type="component" value="Chromosome 5"/>
</dbReference>
<feature type="compositionally biased region" description="Polar residues" evidence="1">
    <location>
        <begin position="42"/>
        <end position="51"/>
    </location>
</feature>
<proteinExistence type="predicted"/>